<name>A0AAU8IHH1_9BACL</name>
<organism evidence="1">
    <name type="scientific">Sporolactobacillus sp. Y61</name>
    <dbReference type="NCBI Taxonomy" id="3160863"/>
    <lineage>
        <taxon>Bacteria</taxon>
        <taxon>Bacillati</taxon>
        <taxon>Bacillota</taxon>
        <taxon>Bacilli</taxon>
        <taxon>Bacillales</taxon>
        <taxon>Sporolactobacillaceae</taxon>
        <taxon>Sporolactobacillus</taxon>
    </lineage>
</organism>
<proteinExistence type="predicted"/>
<evidence type="ECO:0008006" key="2">
    <source>
        <dbReference type="Google" id="ProtNLM"/>
    </source>
</evidence>
<dbReference type="AlphaFoldDB" id="A0AAU8IHH1"/>
<reference evidence="1" key="1">
    <citation type="submission" date="2024-06" db="EMBL/GenBank/DDBJ databases">
        <authorList>
            <person name="Fan A."/>
            <person name="Zhang F.Y."/>
            <person name="Zhang L."/>
        </authorList>
    </citation>
    <scope>NUCLEOTIDE SEQUENCE</scope>
    <source>
        <strain evidence="1">Y61</strain>
    </source>
</reference>
<evidence type="ECO:0000313" key="1">
    <source>
        <dbReference type="EMBL" id="XCJ17463.1"/>
    </source>
</evidence>
<dbReference type="RefSeq" id="WP_353948707.1">
    <property type="nucleotide sequence ID" value="NZ_CP159510.1"/>
</dbReference>
<protein>
    <recommendedName>
        <fullName evidence="2">Transposase</fullName>
    </recommendedName>
</protein>
<accession>A0AAU8IHH1</accession>
<sequence>MQQKGDPKWTNKVRVRMRTLYDYIDRGFLNERHNEMIRKFIPKGQQIANDSGTFIRQMIRAKEEGQHAYAPDKVVSKYRAIKYT</sequence>
<gene>
    <name evidence="1" type="ORF">ABNN70_02745</name>
</gene>
<dbReference type="EMBL" id="CP159510">
    <property type="protein sequence ID" value="XCJ17463.1"/>
    <property type="molecule type" value="Genomic_DNA"/>
</dbReference>